<accession>A0A367R7Z1</accession>
<name>A0A367R7Z1_NOSPU</name>
<gene>
    <name evidence="1" type="ORF">A6769_27430</name>
</gene>
<reference evidence="2" key="1">
    <citation type="submission" date="2016-04" db="EMBL/GenBank/DDBJ databases">
        <authorList>
            <person name="Tabuchi Yagui T.R."/>
        </authorList>
    </citation>
    <scope>NUCLEOTIDE SEQUENCE [LARGE SCALE GENOMIC DNA]</scope>
</reference>
<dbReference type="Proteomes" id="UP000252085">
    <property type="component" value="Unassembled WGS sequence"/>
</dbReference>
<proteinExistence type="predicted"/>
<sequence>MILWRTTDTICKMITSFDTSVENEFDLDNELTFSSENNSDQTWDLTSHQNTLEVNGIKKSSKICGISTTAIEQ</sequence>
<evidence type="ECO:0000313" key="2">
    <source>
        <dbReference type="Proteomes" id="UP000252085"/>
    </source>
</evidence>
<dbReference type="AlphaFoldDB" id="A0A367R7Z1"/>
<protein>
    <submittedName>
        <fullName evidence="1">Uncharacterized protein</fullName>
    </submittedName>
</protein>
<evidence type="ECO:0000313" key="1">
    <source>
        <dbReference type="EMBL" id="RCJ32608.1"/>
    </source>
</evidence>
<comment type="caution">
    <text evidence="1">The sequence shown here is derived from an EMBL/GenBank/DDBJ whole genome shotgun (WGS) entry which is preliminary data.</text>
</comment>
<organism evidence="1 2">
    <name type="scientific">Nostoc punctiforme NIES-2108</name>
    <dbReference type="NCBI Taxonomy" id="1356359"/>
    <lineage>
        <taxon>Bacteria</taxon>
        <taxon>Bacillati</taxon>
        <taxon>Cyanobacteriota</taxon>
        <taxon>Cyanophyceae</taxon>
        <taxon>Nostocales</taxon>
        <taxon>Nostocaceae</taxon>
        <taxon>Nostoc</taxon>
    </lineage>
</organism>
<dbReference type="EMBL" id="LXQE01000164">
    <property type="protein sequence ID" value="RCJ32608.1"/>
    <property type="molecule type" value="Genomic_DNA"/>
</dbReference>